<keyword evidence="1" id="KW-1133">Transmembrane helix</keyword>
<name>A0ABT9PXF4_9HYPH</name>
<dbReference type="InterPro" id="IPR029044">
    <property type="entry name" value="Nucleotide-diphossugar_trans"/>
</dbReference>
<feature type="domain" description="Glycosyltransferase 2-like" evidence="2">
    <location>
        <begin position="13"/>
        <end position="166"/>
    </location>
</feature>
<dbReference type="EMBL" id="JAUSRF010000010">
    <property type="protein sequence ID" value="MDP9838564.1"/>
    <property type="molecule type" value="Genomic_DNA"/>
</dbReference>
<organism evidence="3 4">
    <name type="scientific">Neorhizobium huautlense</name>
    <dbReference type="NCBI Taxonomy" id="67774"/>
    <lineage>
        <taxon>Bacteria</taxon>
        <taxon>Pseudomonadati</taxon>
        <taxon>Pseudomonadota</taxon>
        <taxon>Alphaproteobacteria</taxon>
        <taxon>Hyphomicrobiales</taxon>
        <taxon>Rhizobiaceae</taxon>
        <taxon>Rhizobium/Agrobacterium group</taxon>
        <taxon>Neorhizobium</taxon>
    </lineage>
</organism>
<feature type="transmembrane region" description="Helical" evidence="1">
    <location>
        <begin position="233"/>
        <end position="256"/>
    </location>
</feature>
<dbReference type="RefSeq" id="WP_306836573.1">
    <property type="nucleotide sequence ID" value="NZ_JAUSRF010000010.1"/>
</dbReference>
<dbReference type="PANTHER" id="PTHR48090">
    <property type="entry name" value="UNDECAPRENYL-PHOSPHATE 4-DEOXY-4-FORMAMIDO-L-ARABINOSE TRANSFERASE-RELATED"/>
    <property type="match status" value="1"/>
</dbReference>
<accession>A0ABT9PXF4</accession>
<dbReference type="InterPro" id="IPR001173">
    <property type="entry name" value="Glyco_trans_2-like"/>
</dbReference>
<sequence length="345" mass="38501">MDEAISSDLEIAVLLPCYNEATTIASVVRGFRETLPTARIYVYDNNSTDGTALQAMLAGAHVMRERRQGKGYVVRRMFADIEADIYIMADGDGTYAPSDAEELIRTMLTERADMVVGTRRGVHDDAGRQGHAAGNRLFNILYRSMFGRDFTDIFSGYRVFSRRFVKSFPAVSGGFEIETEMSVHASRLKLPVTELELDYGRRPEGSHSKLSTYRDGAKILWMFAMLMKETRPFAFFGLIGAAILGLSLGSMAPVLAEYFETGLVTRMPTWMLSMSLLMVSFLVFTVGLILDSVSRGRAEQLRIHYMGLHARPPRFYRDAPSFVKVPDEAVKPEPKRRGRSGASAA</sequence>
<dbReference type="SUPFAM" id="SSF53448">
    <property type="entry name" value="Nucleotide-diphospho-sugar transferases"/>
    <property type="match status" value="1"/>
</dbReference>
<dbReference type="Gene3D" id="3.90.550.10">
    <property type="entry name" value="Spore Coat Polysaccharide Biosynthesis Protein SpsA, Chain A"/>
    <property type="match status" value="1"/>
</dbReference>
<protein>
    <recommendedName>
        <fullName evidence="2">Glycosyltransferase 2-like domain-containing protein</fullName>
    </recommendedName>
</protein>
<dbReference type="CDD" id="cd04179">
    <property type="entry name" value="DPM_DPG-synthase_like"/>
    <property type="match status" value="1"/>
</dbReference>
<keyword evidence="4" id="KW-1185">Reference proteome</keyword>
<dbReference type="InterPro" id="IPR050256">
    <property type="entry name" value="Glycosyltransferase_2"/>
</dbReference>
<feature type="transmembrane region" description="Helical" evidence="1">
    <location>
        <begin position="268"/>
        <end position="290"/>
    </location>
</feature>
<evidence type="ECO:0000256" key="1">
    <source>
        <dbReference type="SAM" id="Phobius"/>
    </source>
</evidence>
<comment type="caution">
    <text evidence="3">The sequence shown here is derived from an EMBL/GenBank/DDBJ whole genome shotgun (WGS) entry which is preliminary data.</text>
</comment>
<dbReference type="PANTHER" id="PTHR48090:SF7">
    <property type="entry name" value="RFBJ PROTEIN"/>
    <property type="match status" value="1"/>
</dbReference>
<keyword evidence="1" id="KW-0472">Membrane</keyword>
<evidence type="ECO:0000313" key="3">
    <source>
        <dbReference type="EMBL" id="MDP9838564.1"/>
    </source>
</evidence>
<proteinExistence type="predicted"/>
<dbReference type="Proteomes" id="UP001241472">
    <property type="component" value="Unassembled WGS sequence"/>
</dbReference>
<reference evidence="3 4" key="1">
    <citation type="submission" date="2023-07" db="EMBL/GenBank/DDBJ databases">
        <title>Sorghum-associated microbial communities from plants grown in Nebraska, USA.</title>
        <authorList>
            <person name="Schachtman D."/>
        </authorList>
    </citation>
    <scope>NUCLEOTIDE SEQUENCE [LARGE SCALE GENOMIC DNA]</scope>
    <source>
        <strain evidence="3 4">DS1307</strain>
    </source>
</reference>
<keyword evidence="1" id="KW-0812">Transmembrane</keyword>
<evidence type="ECO:0000313" key="4">
    <source>
        <dbReference type="Proteomes" id="UP001241472"/>
    </source>
</evidence>
<evidence type="ECO:0000259" key="2">
    <source>
        <dbReference type="Pfam" id="PF00535"/>
    </source>
</evidence>
<dbReference type="Pfam" id="PF00535">
    <property type="entry name" value="Glycos_transf_2"/>
    <property type="match status" value="1"/>
</dbReference>
<gene>
    <name evidence="3" type="ORF">J2T09_003332</name>
</gene>